<dbReference type="AlphaFoldDB" id="A0A1J1IGS6"/>
<sequence length="152" mass="17789">MLINRVKDNINSLSNYKQTVKQSIQRIFEVTLKSIRVYLESSLSCMKIFEEDLLISYNTNIRKYICGLCVEKRAFPLYLQGVVTKCQGRRYMKPQLQWLSKLKYISLSQHLICDYVNMEMHGLIENAFGEGSPCGILISKKIRFVNHQNKEE</sequence>
<dbReference type="EMBL" id="CVRI01000050">
    <property type="protein sequence ID" value="CRK99419.1"/>
    <property type="molecule type" value="Genomic_DNA"/>
</dbReference>
<accession>A0A1J1IGS6</accession>
<organism evidence="1 2">
    <name type="scientific">Clunio marinus</name>
    <dbReference type="NCBI Taxonomy" id="568069"/>
    <lineage>
        <taxon>Eukaryota</taxon>
        <taxon>Metazoa</taxon>
        <taxon>Ecdysozoa</taxon>
        <taxon>Arthropoda</taxon>
        <taxon>Hexapoda</taxon>
        <taxon>Insecta</taxon>
        <taxon>Pterygota</taxon>
        <taxon>Neoptera</taxon>
        <taxon>Endopterygota</taxon>
        <taxon>Diptera</taxon>
        <taxon>Nematocera</taxon>
        <taxon>Chironomoidea</taxon>
        <taxon>Chironomidae</taxon>
        <taxon>Clunio</taxon>
    </lineage>
</organism>
<name>A0A1J1IGS6_9DIPT</name>
<keyword evidence="2" id="KW-1185">Reference proteome</keyword>
<evidence type="ECO:0000313" key="1">
    <source>
        <dbReference type="EMBL" id="CRK99419.1"/>
    </source>
</evidence>
<dbReference type="Proteomes" id="UP000183832">
    <property type="component" value="Unassembled WGS sequence"/>
</dbReference>
<reference evidence="1 2" key="1">
    <citation type="submission" date="2015-04" db="EMBL/GenBank/DDBJ databases">
        <authorList>
            <person name="Syromyatnikov M.Y."/>
            <person name="Popov V.N."/>
        </authorList>
    </citation>
    <scope>NUCLEOTIDE SEQUENCE [LARGE SCALE GENOMIC DNA]</scope>
</reference>
<evidence type="ECO:0000313" key="2">
    <source>
        <dbReference type="Proteomes" id="UP000183832"/>
    </source>
</evidence>
<gene>
    <name evidence="1" type="ORF">CLUMA_CG012768</name>
</gene>
<protein>
    <submittedName>
        <fullName evidence="1">CLUMA_CG012768, isoform A</fullName>
    </submittedName>
</protein>
<proteinExistence type="predicted"/>